<proteinExistence type="predicted"/>
<dbReference type="Gene3D" id="3.55.50.30">
    <property type="match status" value="1"/>
</dbReference>
<feature type="transmembrane region" description="Helical" evidence="1">
    <location>
        <begin position="85"/>
        <end position="103"/>
    </location>
</feature>
<evidence type="ECO:0000256" key="1">
    <source>
        <dbReference type="SAM" id="Phobius"/>
    </source>
</evidence>
<dbReference type="Gene3D" id="2.60.120.1440">
    <property type="match status" value="1"/>
</dbReference>
<organism evidence="4">
    <name type="scientific">Dyadobacter sp. 676</name>
    <dbReference type="NCBI Taxonomy" id="3088362"/>
    <lineage>
        <taxon>Bacteria</taxon>
        <taxon>Pseudomonadati</taxon>
        <taxon>Bacteroidota</taxon>
        <taxon>Cytophagia</taxon>
        <taxon>Cytophagales</taxon>
        <taxon>Spirosomataceae</taxon>
        <taxon>Dyadobacter</taxon>
    </lineage>
</organism>
<protein>
    <submittedName>
        <fullName evidence="4">FecR domain-containing protein</fullName>
    </submittedName>
</protein>
<sequence length="396" mass="43518">METFDGKKDFLRMVRRYLRGYASKKEKTFLDELYDRQENRDDILDQYSGEDRAALGGEMERNILRRIAGDHDDAGLRLGFPWSRLIAAASVVLLVMAGAAYYLKRSAMPPKPIAVPTDFSPGSDRAVLTLADGSTILLDSAGKGQIASQGNAVITKNRDGELAYKVTGTAMAAVGMNTIDTPAGGQYSIVLPDGSRVWLNAKSSITFPNVFTGNERRVSIKGECYFEIQKERNKPFVVDVDGRQKVVVTGTHFNVSAYADEPEIRTTLLEGAVSVSHGAEESLHLMPGEQAASGEGGLRKRTVDADEAVAWKNGFFQFRETSLAAIMRDIGRWYNVEVDYPQGIPEKRFSGKLRRNTNASAILEILKFAGVNFRMESSASQAFKGKIVVLPTEKGL</sequence>
<dbReference type="InterPro" id="IPR032508">
    <property type="entry name" value="FecR_C"/>
</dbReference>
<evidence type="ECO:0000313" key="4">
    <source>
        <dbReference type="EMBL" id="XCH24954.1"/>
    </source>
</evidence>
<keyword evidence="1" id="KW-0472">Membrane</keyword>
<dbReference type="Pfam" id="PF04773">
    <property type="entry name" value="FecR"/>
    <property type="match status" value="1"/>
</dbReference>
<keyword evidence="1" id="KW-1133">Transmembrane helix</keyword>
<dbReference type="AlphaFoldDB" id="A0AAU8FNG4"/>
<dbReference type="RefSeq" id="WP_353720261.1">
    <property type="nucleotide sequence ID" value="NZ_CP159289.1"/>
</dbReference>
<keyword evidence="1" id="KW-0812">Transmembrane</keyword>
<dbReference type="EMBL" id="CP159289">
    <property type="protein sequence ID" value="XCH24954.1"/>
    <property type="molecule type" value="Genomic_DNA"/>
</dbReference>
<dbReference type="Pfam" id="PF16344">
    <property type="entry name" value="FecR_C"/>
    <property type="match status" value="1"/>
</dbReference>
<feature type="domain" description="Protein FecR C-terminal" evidence="3">
    <location>
        <begin position="316"/>
        <end position="376"/>
    </location>
</feature>
<evidence type="ECO:0000259" key="2">
    <source>
        <dbReference type="Pfam" id="PF04773"/>
    </source>
</evidence>
<dbReference type="InterPro" id="IPR006860">
    <property type="entry name" value="FecR"/>
</dbReference>
<name>A0AAU8FNG4_9BACT</name>
<dbReference type="PANTHER" id="PTHR30273:SF2">
    <property type="entry name" value="PROTEIN FECR"/>
    <property type="match status" value="1"/>
</dbReference>
<dbReference type="InterPro" id="IPR012373">
    <property type="entry name" value="Ferrdict_sens_TM"/>
</dbReference>
<gene>
    <name evidence="4" type="ORF">ABV298_00545</name>
</gene>
<reference evidence="4" key="1">
    <citation type="submission" date="2024-06" db="EMBL/GenBank/DDBJ databases">
        <title>Sequencing and assembly of the genome of Dyadobacter sp. strain 676, a symbiont of Cyamopsis tetragonoloba.</title>
        <authorList>
            <person name="Guro P."/>
            <person name="Sazanova A."/>
            <person name="Kuznetsova I."/>
            <person name="Belimov A."/>
            <person name="Safronova V."/>
        </authorList>
    </citation>
    <scope>NUCLEOTIDE SEQUENCE</scope>
    <source>
        <strain evidence="4">676</strain>
    </source>
</reference>
<feature type="domain" description="FecR protein" evidence="2">
    <location>
        <begin position="178"/>
        <end position="273"/>
    </location>
</feature>
<accession>A0AAU8FNG4</accession>
<dbReference type="GO" id="GO:0016989">
    <property type="term" value="F:sigma factor antagonist activity"/>
    <property type="evidence" value="ECO:0007669"/>
    <property type="project" value="TreeGrafter"/>
</dbReference>
<dbReference type="PANTHER" id="PTHR30273">
    <property type="entry name" value="PERIPLASMIC SIGNAL SENSOR AND SIGMA FACTOR ACTIVATOR FECR-RELATED"/>
    <property type="match status" value="1"/>
</dbReference>
<evidence type="ECO:0000259" key="3">
    <source>
        <dbReference type="Pfam" id="PF16344"/>
    </source>
</evidence>